<proteinExistence type="predicted"/>
<dbReference type="EMBL" id="NBSK02000009">
    <property type="protein sequence ID" value="KAJ0188634.1"/>
    <property type="molecule type" value="Genomic_DNA"/>
</dbReference>
<dbReference type="AlphaFoldDB" id="A0A9R1WW05"/>
<organism evidence="1 2">
    <name type="scientific">Lactuca sativa</name>
    <name type="common">Garden lettuce</name>
    <dbReference type="NCBI Taxonomy" id="4236"/>
    <lineage>
        <taxon>Eukaryota</taxon>
        <taxon>Viridiplantae</taxon>
        <taxon>Streptophyta</taxon>
        <taxon>Embryophyta</taxon>
        <taxon>Tracheophyta</taxon>
        <taxon>Spermatophyta</taxon>
        <taxon>Magnoliopsida</taxon>
        <taxon>eudicotyledons</taxon>
        <taxon>Gunneridae</taxon>
        <taxon>Pentapetalae</taxon>
        <taxon>asterids</taxon>
        <taxon>campanulids</taxon>
        <taxon>Asterales</taxon>
        <taxon>Asteraceae</taxon>
        <taxon>Cichorioideae</taxon>
        <taxon>Cichorieae</taxon>
        <taxon>Lactucinae</taxon>
        <taxon>Lactuca</taxon>
    </lineage>
</organism>
<evidence type="ECO:0000313" key="1">
    <source>
        <dbReference type="EMBL" id="KAJ0188634.1"/>
    </source>
</evidence>
<comment type="caution">
    <text evidence="1">The sequence shown here is derived from an EMBL/GenBank/DDBJ whole genome shotgun (WGS) entry which is preliminary data.</text>
</comment>
<name>A0A9R1WW05_LACSA</name>
<gene>
    <name evidence="1" type="ORF">LSAT_V11C900472710</name>
</gene>
<dbReference type="Proteomes" id="UP000235145">
    <property type="component" value="Unassembled WGS sequence"/>
</dbReference>
<reference evidence="1 2" key="1">
    <citation type="journal article" date="2017" name="Nat. Commun.">
        <title>Genome assembly with in vitro proximity ligation data and whole-genome triplication in lettuce.</title>
        <authorList>
            <person name="Reyes-Chin-Wo S."/>
            <person name="Wang Z."/>
            <person name="Yang X."/>
            <person name="Kozik A."/>
            <person name="Arikit S."/>
            <person name="Song C."/>
            <person name="Xia L."/>
            <person name="Froenicke L."/>
            <person name="Lavelle D.O."/>
            <person name="Truco M.J."/>
            <person name="Xia R."/>
            <person name="Zhu S."/>
            <person name="Xu C."/>
            <person name="Xu H."/>
            <person name="Xu X."/>
            <person name="Cox K."/>
            <person name="Korf I."/>
            <person name="Meyers B.C."/>
            <person name="Michelmore R.W."/>
        </authorList>
    </citation>
    <scope>NUCLEOTIDE SEQUENCE [LARGE SCALE GENOMIC DNA]</scope>
    <source>
        <strain evidence="2">cv. Salinas</strain>
        <tissue evidence="1">Seedlings</tissue>
    </source>
</reference>
<evidence type="ECO:0000313" key="2">
    <source>
        <dbReference type="Proteomes" id="UP000235145"/>
    </source>
</evidence>
<accession>A0A9R1WW05</accession>
<sequence>MEGKISGAILNYLIVCTRTLFDHIYFSWRLTTVLTPYVEMVLHKRMQKSVQSELSYMFMWDMVQYSITCDHAIATSHRSNIHELPDMVQIYYQGDVFQTAYQT</sequence>
<keyword evidence="2" id="KW-1185">Reference proteome</keyword>
<protein>
    <submittedName>
        <fullName evidence="1">Uncharacterized protein</fullName>
    </submittedName>
</protein>